<evidence type="ECO:0000313" key="1">
    <source>
        <dbReference type="EMBL" id="TYS71989.1"/>
    </source>
</evidence>
<dbReference type="OrthoDB" id="2824965at2"/>
<reference evidence="1 2" key="1">
    <citation type="submission" date="2019-08" db="EMBL/GenBank/DDBJ databases">
        <title>Bacillus genomes from the desert of Cuatro Cienegas, Coahuila.</title>
        <authorList>
            <person name="Olmedo-Alvarez G."/>
        </authorList>
    </citation>
    <scope>NUCLEOTIDE SEQUENCE [LARGE SCALE GENOMIC DNA]</scope>
    <source>
        <strain evidence="1 2">CH98b_3T</strain>
    </source>
</reference>
<comment type="caution">
    <text evidence="1">The sequence shown here is derived from an EMBL/GenBank/DDBJ whole genome shotgun (WGS) entry which is preliminary data.</text>
</comment>
<dbReference type="EMBL" id="VTET01000005">
    <property type="protein sequence ID" value="TYS71989.1"/>
    <property type="molecule type" value="Genomic_DNA"/>
</dbReference>
<gene>
    <name evidence="1" type="ORF">FZC75_11405</name>
</gene>
<sequence length="144" mass="16942">MVKSKEYFFSLFSTESARDLARKIDEYLYMESPYSQEVEDSHNRFNNGVRTDCIGYVSKKGNYKFATLSSAKKVVFILHLGKKLHTEAAKNMQKEIDELLGRNYSDSDKSRPTEGEVYIRLEWVDKLEQIFPFIDKAYEMRLQK</sequence>
<proteinExistence type="predicted"/>
<dbReference type="AlphaFoldDB" id="A0A5D4T9L2"/>
<evidence type="ECO:0000313" key="2">
    <source>
        <dbReference type="Proteomes" id="UP000324517"/>
    </source>
</evidence>
<accession>A0A5D4T9L2</accession>
<name>A0A5D4T9L2_9BACI</name>
<organism evidence="1 2">
    <name type="scientific">Sutcliffiella horikoshii</name>
    <dbReference type="NCBI Taxonomy" id="79883"/>
    <lineage>
        <taxon>Bacteria</taxon>
        <taxon>Bacillati</taxon>
        <taxon>Bacillota</taxon>
        <taxon>Bacilli</taxon>
        <taxon>Bacillales</taxon>
        <taxon>Bacillaceae</taxon>
        <taxon>Sutcliffiella</taxon>
    </lineage>
</organism>
<protein>
    <submittedName>
        <fullName evidence="1">Uncharacterized protein</fullName>
    </submittedName>
</protein>
<dbReference type="Proteomes" id="UP000324517">
    <property type="component" value="Unassembled WGS sequence"/>
</dbReference>